<evidence type="ECO:0000313" key="8">
    <source>
        <dbReference type="Proteomes" id="UP000198897"/>
    </source>
</evidence>
<dbReference type="InterPro" id="IPR006103">
    <property type="entry name" value="Glyco_hydro_2_cat"/>
</dbReference>
<dbReference type="GO" id="GO:0004553">
    <property type="term" value="F:hydrolase activity, hydrolyzing O-glycosyl compounds"/>
    <property type="evidence" value="ECO:0007669"/>
    <property type="project" value="InterPro"/>
</dbReference>
<dbReference type="OrthoDB" id="9762066at2"/>
<dbReference type="Pfam" id="PF02836">
    <property type="entry name" value="Glyco_hydro_2_C"/>
    <property type="match status" value="1"/>
</dbReference>
<feature type="domain" description="Glycoside hydrolase family 2 immunoglobulin-like beta-sandwich" evidence="4">
    <location>
        <begin position="192"/>
        <end position="296"/>
    </location>
</feature>
<feature type="domain" description="Glycoside hydrolase family 2 catalytic" evidence="5">
    <location>
        <begin position="298"/>
        <end position="515"/>
    </location>
</feature>
<dbReference type="SUPFAM" id="SSF49785">
    <property type="entry name" value="Galactose-binding domain-like"/>
    <property type="match status" value="1"/>
</dbReference>
<sequence length="604" mass="70189">MVVSSISRLEKKSINSVEYPRPQFKRNHWYDLNGTWQFAWDDENKGEQEGWAQSEESLPQQINVPYAYQSKNSGIDSQEPHDTVWYKRHFYWEKKDGLELLLHFEAVDYYTKVWVNGQFVGDHAGGHTPFSFSIGSVVQDGNNVITVRAEDHNGVEQPIGKQSWKSDNFLCWYTRTTGIWQPVWLEEVSSLHMKGVKMTPDLAHSNLRVEAELPLHQSKAYLEAHVYFKDEWIHSAGAWIKPNQTKVDLQIDAESDQADFRVYYWTPEQPQLYDIYFSLKVDGEIMDQAESYFGMRSIEVKDDKILLNQEFFYQKLILDQGYYEDSLMTASYEQMHADLTKVKAMGFNGVRRHQTIAERRYMTLCDQLGLVMWAEMPSIFKFSDASMQAMQQETREMVTKHYNHPSVIIYTLMNESWGVNEIYHRRDQQNFVNALYYQTKAQDPTRLIVGNDGWEHTATDILTIHDYNSSAEDIAATYKDKASYVDESPSKTSKKQNFASGYQYTGQPIIMSEFGGIAFSPHEDANTWGYGARPQTEKEALARFEKLMKAVMETDSFQGFCYTQLTDVEQEVNGLLNHEHNDKFDQREIRSILSSVQSDGFIFE</sequence>
<gene>
    <name evidence="7" type="ORF">SAMN05216353_12054</name>
</gene>
<comment type="similarity">
    <text evidence="1">Belongs to the glycosyl hydrolase 2 family.</text>
</comment>
<keyword evidence="2 7" id="KW-0378">Hydrolase</keyword>
<name>A0A1I2NP70_9BACI</name>
<reference evidence="8" key="1">
    <citation type="submission" date="2016-10" db="EMBL/GenBank/DDBJ databases">
        <authorList>
            <person name="Varghese N."/>
            <person name="Submissions S."/>
        </authorList>
    </citation>
    <scope>NUCLEOTIDE SEQUENCE [LARGE SCALE GENOMIC DNA]</scope>
    <source>
        <strain evidence="8">FP5</strain>
    </source>
</reference>
<dbReference type="Gene3D" id="3.20.20.80">
    <property type="entry name" value="Glycosidases"/>
    <property type="match status" value="1"/>
</dbReference>
<dbReference type="GO" id="GO:0005975">
    <property type="term" value="P:carbohydrate metabolic process"/>
    <property type="evidence" value="ECO:0007669"/>
    <property type="project" value="InterPro"/>
</dbReference>
<evidence type="ECO:0000313" key="7">
    <source>
        <dbReference type="EMBL" id="SFG04810.1"/>
    </source>
</evidence>
<dbReference type="Proteomes" id="UP000198897">
    <property type="component" value="Unassembled WGS sequence"/>
</dbReference>
<feature type="domain" description="Glycosyl hydrolases family 2 sugar binding" evidence="6">
    <location>
        <begin position="31"/>
        <end position="148"/>
    </location>
</feature>
<protein>
    <submittedName>
        <fullName evidence="7">Glycosyl hydrolases family 2</fullName>
    </submittedName>
</protein>
<evidence type="ECO:0000256" key="2">
    <source>
        <dbReference type="ARBA" id="ARBA00022801"/>
    </source>
</evidence>
<dbReference type="Pfam" id="PF02837">
    <property type="entry name" value="Glyco_hydro_2_N"/>
    <property type="match status" value="1"/>
</dbReference>
<keyword evidence="3" id="KW-0326">Glycosidase</keyword>
<dbReference type="SUPFAM" id="SSF51445">
    <property type="entry name" value="(Trans)glycosidases"/>
    <property type="match status" value="1"/>
</dbReference>
<dbReference type="InterPro" id="IPR036156">
    <property type="entry name" value="Beta-gal/glucu_dom_sf"/>
</dbReference>
<dbReference type="Pfam" id="PF00703">
    <property type="entry name" value="Glyco_hydro_2"/>
    <property type="match status" value="1"/>
</dbReference>
<dbReference type="InterPro" id="IPR051913">
    <property type="entry name" value="GH2_Domain-Containing"/>
</dbReference>
<dbReference type="RefSeq" id="WP_089752244.1">
    <property type="nucleotide sequence ID" value="NZ_FOOG01000020.1"/>
</dbReference>
<dbReference type="InterPro" id="IPR017853">
    <property type="entry name" value="GH"/>
</dbReference>
<dbReference type="PANTHER" id="PTHR42732">
    <property type="entry name" value="BETA-GALACTOSIDASE"/>
    <property type="match status" value="1"/>
</dbReference>
<keyword evidence="8" id="KW-1185">Reference proteome</keyword>
<evidence type="ECO:0000256" key="1">
    <source>
        <dbReference type="ARBA" id="ARBA00007401"/>
    </source>
</evidence>
<dbReference type="AlphaFoldDB" id="A0A1I2NP70"/>
<dbReference type="InterPro" id="IPR006102">
    <property type="entry name" value="Ig-like_GH2"/>
</dbReference>
<dbReference type="PANTHER" id="PTHR42732:SF3">
    <property type="entry name" value="HYDROLASE"/>
    <property type="match status" value="1"/>
</dbReference>
<proteinExistence type="inferred from homology"/>
<dbReference type="Gene3D" id="2.60.120.260">
    <property type="entry name" value="Galactose-binding domain-like"/>
    <property type="match status" value="1"/>
</dbReference>
<evidence type="ECO:0000259" key="5">
    <source>
        <dbReference type="Pfam" id="PF02836"/>
    </source>
</evidence>
<dbReference type="SUPFAM" id="SSF49303">
    <property type="entry name" value="beta-Galactosidase/glucuronidase domain"/>
    <property type="match status" value="1"/>
</dbReference>
<evidence type="ECO:0000259" key="4">
    <source>
        <dbReference type="Pfam" id="PF00703"/>
    </source>
</evidence>
<dbReference type="Gene3D" id="2.60.40.10">
    <property type="entry name" value="Immunoglobulins"/>
    <property type="match status" value="1"/>
</dbReference>
<evidence type="ECO:0000259" key="6">
    <source>
        <dbReference type="Pfam" id="PF02837"/>
    </source>
</evidence>
<dbReference type="InterPro" id="IPR008979">
    <property type="entry name" value="Galactose-bd-like_sf"/>
</dbReference>
<evidence type="ECO:0000256" key="3">
    <source>
        <dbReference type="ARBA" id="ARBA00023295"/>
    </source>
</evidence>
<dbReference type="InterPro" id="IPR006104">
    <property type="entry name" value="Glyco_hydro_2_N"/>
</dbReference>
<dbReference type="EMBL" id="FOOG01000020">
    <property type="protein sequence ID" value="SFG04810.1"/>
    <property type="molecule type" value="Genomic_DNA"/>
</dbReference>
<dbReference type="InterPro" id="IPR013783">
    <property type="entry name" value="Ig-like_fold"/>
</dbReference>
<accession>A0A1I2NP70</accession>
<organism evidence="7 8">
    <name type="scientific">Halobacillus alkaliphilus</name>
    <dbReference type="NCBI Taxonomy" id="396056"/>
    <lineage>
        <taxon>Bacteria</taxon>
        <taxon>Bacillati</taxon>
        <taxon>Bacillota</taxon>
        <taxon>Bacilli</taxon>
        <taxon>Bacillales</taxon>
        <taxon>Bacillaceae</taxon>
        <taxon>Halobacillus</taxon>
    </lineage>
</organism>